<feature type="region of interest" description="Disordered" evidence="1">
    <location>
        <begin position="128"/>
        <end position="183"/>
    </location>
</feature>
<dbReference type="AlphaFoldDB" id="A0A0M9ACP9"/>
<name>A0A0M9ACP9_9HYME</name>
<feature type="compositionally biased region" description="Low complexity" evidence="1">
    <location>
        <begin position="164"/>
        <end position="183"/>
    </location>
</feature>
<dbReference type="EMBL" id="KQ435690">
    <property type="protein sequence ID" value="KOX81176.1"/>
    <property type="molecule type" value="Genomic_DNA"/>
</dbReference>
<dbReference type="Proteomes" id="UP000053105">
    <property type="component" value="Unassembled WGS sequence"/>
</dbReference>
<protein>
    <submittedName>
        <fullName evidence="2">Uncharacterized protein</fullName>
    </submittedName>
</protein>
<feature type="compositionally biased region" description="Basic residues" evidence="1">
    <location>
        <begin position="151"/>
        <end position="160"/>
    </location>
</feature>
<dbReference type="OrthoDB" id="10645738at2759"/>
<sequence>MERDWQNNRGRYKDTPSSSEPAARLILAHVHAAGHLEQGAAVVHTTVAANTGTKRPPRPISFRPLRTWKPEKKEKQNYESFPARQPFSKHYATWIARRPPLGATKKRRCASRFTWTLQRCAAAHAGIPWKKEEEGEEEEDDDEDENGAKGGGKRWRKRWKEKPVSLALPSSPSTSPGTLWLTE</sequence>
<feature type="compositionally biased region" description="Basic and acidic residues" evidence="1">
    <location>
        <begin position="1"/>
        <end position="14"/>
    </location>
</feature>
<evidence type="ECO:0000256" key="1">
    <source>
        <dbReference type="SAM" id="MobiDB-lite"/>
    </source>
</evidence>
<evidence type="ECO:0000313" key="2">
    <source>
        <dbReference type="EMBL" id="KOX81176.1"/>
    </source>
</evidence>
<accession>A0A0M9ACP9</accession>
<evidence type="ECO:0000313" key="3">
    <source>
        <dbReference type="Proteomes" id="UP000053105"/>
    </source>
</evidence>
<feature type="region of interest" description="Disordered" evidence="1">
    <location>
        <begin position="1"/>
        <end position="20"/>
    </location>
</feature>
<proteinExistence type="predicted"/>
<reference evidence="2 3" key="1">
    <citation type="submission" date="2015-07" db="EMBL/GenBank/DDBJ databases">
        <title>The genome of Melipona quadrifasciata.</title>
        <authorList>
            <person name="Pan H."/>
            <person name="Kapheim K."/>
        </authorList>
    </citation>
    <scope>NUCLEOTIDE SEQUENCE [LARGE SCALE GENOMIC DNA]</scope>
    <source>
        <strain evidence="2">0111107301</strain>
        <tissue evidence="2">Whole body</tissue>
    </source>
</reference>
<gene>
    <name evidence="2" type="ORF">WN51_00083</name>
</gene>
<organism evidence="2 3">
    <name type="scientific">Melipona quadrifasciata</name>
    <dbReference type="NCBI Taxonomy" id="166423"/>
    <lineage>
        <taxon>Eukaryota</taxon>
        <taxon>Metazoa</taxon>
        <taxon>Ecdysozoa</taxon>
        <taxon>Arthropoda</taxon>
        <taxon>Hexapoda</taxon>
        <taxon>Insecta</taxon>
        <taxon>Pterygota</taxon>
        <taxon>Neoptera</taxon>
        <taxon>Endopterygota</taxon>
        <taxon>Hymenoptera</taxon>
        <taxon>Apocrita</taxon>
        <taxon>Aculeata</taxon>
        <taxon>Apoidea</taxon>
        <taxon>Anthophila</taxon>
        <taxon>Apidae</taxon>
        <taxon>Melipona</taxon>
    </lineage>
</organism>
<keyword evidence="3" id="KW-1185">Reference proteome</keyword>
<feature type="compositionally biased region" description="Acidic residues" evidence="1">
    <location>
        <begin position="134"/>
        <end position="145"/>
    </location>
</feature>